<comment type="function">
    <text evidence="9">Role in flagellar biosynthesis.</text>
</comment>
<keyword evidence="5 9" id="KW-0812">Transmembrane</keyword>
<keyword evidence="7 9" id="KW-0472">Membrane</keyword>
<sequence length="91" mass="9964">MTPELVIQLGRDALTAVLLISAPLLGASLLVGLVISVFQATTQIQEATLTFVPKIIVVLVVILLFGPWMLEAMMKYVDQMLGSLNTYTFIR</sequence>
<dbReference type="NCBIfam" id="TIGR01402">
    <property type="entry name" value="fliQ"/>
    <property type="match status" value="1"/>
</dbReference>
<dbReference type="RefSeq" id="WP_161259070.1">
    <property type="nucleotide sequence ID" value="NZ_WXEY01000015.1"/>
</dbReference>
<dbReference type="OrthoDB" id="9806440at2"/>
<proteinExistence type="inferred from homology"/>
<dbReference type="PANTHER" id="PTHR34040:SF2">
    <property type="entry name" value="FLAGELLAR BIOSYNTHETIC PROTEIN FLIQ"/>
    <property type="match status" value="1"/>
</dbReference>
<name>A0A845L1Y3_9FIRM</name>
<accession>A0A845L1Y3</accession>
<evidence type="ECO:0000256" key="2">
    <source>
        <dbReference type="ARBA" id="ARBA00006156"/>
    </source>
</evidence>
<comment type="similarity">
    <text evidence="2 9">Belongs to the FliQ/MopD/SpaQ family.</text>
</comment>
<dbReference type="Proteomes" id="UP000463470">
    <property type="component" value="Unassembled WGS sequence"/>
</dbReference>
<dbReference type="InterPro" id="IPR002191">
    <property type="entry name" value="Bac_export_3"/>
</dbReference>
<reference evidence="10 11" key="1">
    <citation type="submission" date="2020-01" db="EMBL/GenBank/DDBJ databases">
        <title>Whole-genome sequence of Heliobacterium undosum DSM 13378.</title>
        <authorList>
            <person name="Kyndt J.A."/>
            <person name="Meyer T.E."/>
        </authorList>
    </citation>
    <scope>NUCLEOTIDE SEQUENCE [LARGE SCALE GENOMIC DNA]</scope>
    <source>
        <strain evidence="10 11">DSM 13378</strain>
    </source>
</reference>
<evidence type="ECO:0000256" key="5">
    <source>
        <dbReference type="ARBA" id="ARBA00022692"/>
    </source>
</evidence>
<dbReference type="GO" id="GO:0009306">
    <property type="term" value="P:protein secretion"/>
    <property type="evidence" value="ECO:0007669"/>
    <property type="project" value="InterPro"/>
</dbReference>
<keyword evidence="11" id="KW-1185">Reference proteome</keyword>
<evidence type="ECO:0000313" key="10">
    <source>
        <dbReference type="EMBL" id="MZP30547.1"/>
    </source>
</evidence>
<dbReference type="Pfam" id="PF01313">
    <property type="entry name" value="Bac_export_3"/>
    <property type="match status" value="1"/>
</dbReference>
<dbReference type="PRINTS" id="PR00952">
    <property type="entry name" value="TYPE3IMQPROT"/>
</dbReference>
<keyword evidence="10" id="KW-0282">Flagellum</keyword>
<feature type="transmembrane region" description="Helical" evidence="9">
    <location>
        <begin position="12"/>
        <end position="39"/>
    </location>
</feature>
<evidence type="ECO:0000256" key="3">
    <source>
        <dbReference type="ARBA" id="ARBA00021718"/>
    </source>
</evidence>
<protein>
    <recommendedName>
        <fullName evidence="3 9">Flagellar biosynthetic protein FliQ</fullName>
    </recommendedName>
</protein>
<dbReference type="PIRSF" id="PIRSF004669">
    <property type="entry name" value="FliQ"/>
    <property type="match status" value="1"/>
</dbReference>
<evidence type="ECO:0000256" key="4">
    <source>
        <dbReference type="ARBA" id="ARBA00022475"/>
    </source>
</evidence>
<keyword evidence="6 9" id="KW-1133">Transmembrane helix</keyword>
<comment type="caution">
    <text evidence="10">The sequence shown here is derived from an EMBL/GenBank/DDBJ whole genome shotgun (WGS) entry which is preliminary data.</text>
</comment>
<dbReference type="GO" id="GO:0005886">
    <property type="term" value="C:plasma membrane"/>
    <property type="evidence" value="ECO:0007669"/>
    <property type="project" value="UniProtKB-SubCell"/>
</dbReference>
<dbReference type="AlphaFoldDB" id="A0A845L1Y3"/>
<evidence type="ECO:0000256" key="6">
    <source>
        <dbReference type="ARBA" id="ARBA00022989"/>
    </source>
</evidence>
<evidence type="ECO:0000256" key="7">
    <source>
        <dbReference type="ARBA" id="ARBA00023136"/>
    </source>
</evidence>
<dbReference type="EMBL" id="WXEY01000015">
    <property type="protein sequence ID" value="MZP30547.1"/>
    <property type="molecule type" value="Genomic_DNA"/>
</dbReference>
<evidence type="ECO:0000256" key="1">
    <source>
        <dbReference type="ARBA" id="ARBA00004651"/>
    </source>
</evidence>
<evidence type="ECO:0000256" key="9">
    <source>
        <dbReference type="RuleBase" id="RU364090"/>
    </source>
</evidence>
<keyword evidence="10" id="KW-0969">Cilium</keyword>
<evidence type="ECO:0000256" key="8">
    <source>
        <dbReference type="ARBA" id="ARBA00023143"/>
    </source>
</evidence>
<dbReference type="PANTHER" id="PTHR34040">
    <property type="entry name" value="FLAGELLAR BIOSYNTHETIC PROTEIN FLIQ"/>
    <property type="match status" value="1"/>
</dbReference>
<dbReference type="InterPro" id="IPR006305">
    <property type="entry name" value="FliQ"/>
</dbReference>
<evidence type="ECO:0000313" key="11">
    <source>
        <dbReference type="Proteomes" id="UP000463470"/>
    </source>
</evidence>
<dbReference type="GO" id="GO:0009425">
    <property type="term" value="C:bacterial-type flagellum basal body"/>
    <property type="evidence" value="ECO:0007669"/>
    <property type="project" value="UniProtKB-SubCell"/>
</dbReference>
<dbReference type="GO" id="GO:0044780">
    <property type="term" value="P:bacterial-type flagellum assembly"/>
    <property type="evidence" value="ECO:0007669"/>
    <property type="project" value="InterPro"/>
</dbReference>
<keyword evidence="10" id="KW-0966">Cell projection</keyword>
<feature type="transmembrane region" description="Helical" evidence="9">
    <location>
        <begin position="51"/>
        <end position="70"/>
    </location>
</feature>
<comment type="subcellular location">
    <subcellularLocation>
        <location evidence="1 9">Cell membrane</location>
        <topology evidence="1">Multi-pass membrane protein</topology>
    </subcellularLocation>
    <subcellularLocation>
        <location evidence="9">Bacterial flagellum basal body</location>
    </subcellularLocation>
</comment>
<gene>
    <name evidence="9 10" type="primary">fliQ</name>
    <name evidence="10" type="ORF">GTO91_12570</name>
</gene>
<keyword evidence="4 9" id="KW-1003">Cell membrane</keyword>
<keyword evidence="8 9" id="KW-0975">Bacterial flagellum</keyword>
<organism evidence="10 11">
    <name type="scientific">Heliomicrobium undosum</name>
    <dbReference type="NCBI Taxonomy" id="121734"/>
    <lineage>
        <taxon>Bacteria</taxon>
        <taxon>Bacillati</taxon>
        <taxon>Bacillota</taxon>
        <taxon>Clostridia</taxon>
        <taxon>Eubacteriales</taxon>
        <taxon>Heliobacteriaceae</taxon>
        <taxon>Heliomicrobium</taxon>
    </lineage>
</organism>